<evidence type="ECO:0000256" key="1">
    <source>
        <dbReference type="ARBA" id="ARBA00022741"/>
    </source>
</evidence>
<proteinExistence type="predicted"/>
<sequence>MAQPSILRDIQNMQKLRKSFHFGQEITGQVLIRFSGFAERLTSGVHPFPHDKSMAHRCQIAHQCFREWASLSVVEWVSNHAAICIKMQALLNGTGGTPPSWPWINSHEKTLVIQLYYQVFSLIKTRLNGRSGDQQIYINALYELVKFTQLRELPSEIFFSFRQALLKWTRKVSLLPETLLITFTRSDRGPIETGASAIVYHGYLENTDVEIAEKSYRVYSKTARQAQKNFIKEVAVLSLLSHANVLPFLGIAHEQRTFSVISEWMSRGDAMTYLRAYPNASRRALLEQVADGMDYLQQNNVVHGDLKGSNVLIDSEGKARIADFGLSHFHDASPGPDATNPRTKASQKRHRLLLTELRRRGLPQSFGTALSSALSTMSAAGTTRWMAPERLAPEQFSLTSAAATFESDVFAFGMLGYELYSGHPPFYEHRNPMMAALEVVGGKRPGRPVQMPDAVWTLIEECWQQDAGSRPAIGGVYARLAAMLDSPSDAS</sequence>
<comment type="caution">
    <text evidence="4">The sequence shown here is derived from an EMBL/GenBank/DDBJ whole genome shotgun (WGS) entry which is preliminary data.</text>
</comment>
<dbReference type="InterPro" id="IPR011009">
    <property type="entry name" value="Kinase-like_dom_sf"/>
</dbReference>
<evidence type="ECO:0000259" key="3">
    <source>
        <dbReference type="PROSITE" id="PS50011"/>
    </source>
</evidence>
<keyword evidence="5" id="KW-1185">Reference proteome</keyword>
<accession>A0ABR3JYJ4</accession>
<organism evidence="4 5">
    <name type="scientific">Hohenbuehelia grisea</name>
    <dbReference type="NCBI Taxonomy" id="104357"/>
    <lineage>
        <taxon>Eukaryota</taxon>
        <taxon>Fungi</taxon>
        <taxon>Dikarya</taxon>
        <taxon>Basidiomycota</taxon>
        <taxon>Agaricomycotina</taxon>
        <taxon>Agaricomycetes</taxon>
        <taxon>Agaricomycetidae</taxon>
        <taxon>Agaricales</taxon>
        <taxon>Pleurotineae</taxon>
        <taxon>Pleurotaceae</taxon>
        <taxon>Hohenbuehelia</taxon>
    </lineage>
</organism>
<dbReference type="InterPro" id="IPR051681">
    <property type="entry name" value="Ser/Thr_Kinases-Pseudokinases"/>
</dbReference>
<keyword evidence="2" id="KW-0067">ATP-binding</keyword>
<evidence type="ECO:0000313" key="4">
    <source>
        <dbReference type="EMBL" id="KAL0960265.1"/>
    </source>
</evidence>
<name>A0ABR3JYJ4_9AGAR</name>
<dbReference type="PROSITE" id="PS50011">
    <property type="entry name" value="PROTEIN_KINASE_DOM"/>
    <property type="match status" value="1"/>
</dbReference>
<dbReference type="InterPro" id="IPR001245">
    <property type="entry name" value="Ser-Thr/Tyr_kinase_cat_dom"/>
</dbReference>
<dbReference type="SMART" id="SM00220">
    <property type="entry name" value="S_TKc"/>
    <property type="match status" value="1"/>
</dbReference>
<reference evidence="5" key="1">
    <citation type="submission" date="2024-06" db="EMBL/GenBank/DDBJ databases">
        <title>Multi-omics analyses provide insights into the biosynthesis of the anticancer antibiotic pleurotin in Hohenbuehelia grisea.</title>
        <authorList>
            <person name="Weaver J.A."/>
            <person name="Alberti F."/>
        </authorList>
    </citation>
    <scope>NUCLEOTIDE SEQUENCE [LARGE SCALE GENOMIC DNA]</scope>
    <source>
        <strain evidence="5">T-177</strain>
    </source>
</reference>
<protein>
    <recommendedName>
        <fullName evidence="3">Protein kinase domain-containing protein</fullName>
    </recommendedName>
</protein>
<feature type="domain" description="Protein kinase" evidence="3">
    <location>
        <begin position="185"/>
        <end position="484"/>
    </location>
</feature>
<dbReference type="SUPFAM" id="SSF56112">
    <property type="entry name" value="Protein kinase-like (PK-like)"/>
    <property type="match status" value="1"/>
</dbReference>
<evidence type="ECO:0000256" key="2">
    <source>
        <dbReference type="ARBA" id="ARBA00022840"/>
    </source>
</evidence>
<dbReference type="PROSITE" id="PS00108">
    <property type="entry name" value="PROTEIN_KINASE_ST"/>
    <property type="match status" value="1"/>
</dbReference>
<dbReference type="InterPro" id="IPR000719">
    <property type="entry name" value="Prot_kinase_dom"/>
</dbReference>
<dbReference type="Pfam" id="PF07714">
    <property type="entry name" value="PK_Tyr_Ser-Thr"/>
    <property type="match status" value="2"/>
</dbReference>
<dbReference type="PANTHER" id="PTHR44329:SF298">
    <property type="entry name" value="MIXED LINEAGE KINASE DOMAIN-LIKE PROTEIN"/>
    <property type="match status" value="1"/>
</dbReference>
<dbReference type="InterPro" id="IPR008271">
    <property type="entry name" value="Ser/Thr_kinase_AS"/>
</dbReference>
<dbReference type="PANTHER" id="PTHR44329">
    <property type="entry name" value="SERINE/THREONINE-PROTEIN KINASE TNNI3K-RELATED"/>
    <property type="match status" value="1"/>
</dbReference>
<dbReference type="Proteomes" id="UP001556367">
    <property type="component" value="Unassembled WGS sequence"/>
</dbReference>
<evidence type="ECO:0000313" key="5">
    <source>
        <dbReference type="Proteomes" id="UP001556367"/>
    </source>
</evidence>
<gene>
    <name evidence="4" type="ORF">HGRIS_011895</name>
</gene>
<dbReference type="EMBL" id="JASNQZ010000002">
    <property type="protein sequence ID" value="KAL0960265.1"/>
    <property type="molecule type" value="Genomic_DNA"/>
</dbReference>
<keyword evidence="1" id="KW-0547">Nucleotide-binding</keyword>
<dbReference type="Gene3D" id="1.10.510.10">
    <property type="entry name" value="Transferase(Phosphotransferase) domain 1"/>
    <property type="match status" value="1"/>
</dbReference>